<evidence type="ECO:0008006" key="9">
    <source>
        <dbReference type="Google" id="ProtNLM"/>
    </source>
</evidence>
<feature type="compositionally biased region" description="Polar residues" evidence="2">
    <location>
        <begin position="24"/>
        <end position="33"/>
    </location>
</feature>
<dbReference type="InterPro" id="IPR056884">
    <property type="entry name" value="NPHP3-like_N"/>
</dbReference>
<feature type="region of interest" description="Disordered" evidence="2">
    <location>
        <begin position="1"/>
        <end position="33"/>
    </location>
</feature>
<feature type="region of interest" description="Disordered" evidence="2">
    <location>
        <begin position="49"/>
        <end position="112"/>
    </location>
</feature>
<dbReference type="InterPro" id="IPR031359">
    <property type="entry name" value="NACHT_N"/>
</dbReference>
<dbReference type="Pfam" id="PF22939">
    <property type="entry name" value="WHD_GPIID"/>
    <property type="match status" value="1"/>
</dbReference>
<reference evidence="7" key="1">
    <citation type="journal article" date="2023" name="Mol. Phylogenet. Evol.">
        <title>Genome-scale phylogeny and comparative genomics of the fungal order Sordariales.</title>
        <authorList>
            <person name="Hensen N."/>
            <person name="Bonometti L."/>
            <person name="Westerberg I."/>
            <person name="Brannstrom I.O."/>
            <person name="Guillou S."/>
            <person name="Cros-Aarteil S."/>
            <person name="Calhoun S."/>
            <person name="Haridas S."/>
            <person name="Kuo A."/>
            <person name="Mondo S."/>
            <person name="Pangilinan J."/>
            <person name="Riley R."/>
            <person name="LaButti K."/>
            <person name="Andreopoulos B."/>
            <person name="Lipzen A."/>
            <person name="Chen C."/>
            <person name="Yan M."/>
            <person name="Daum C."/>
            <person name="Ng V."/>
            <person name="Clum A."/>
            <person name="Steindorff A."/>
            <person name="Ohm R.A."/>
            <person name="Martin F."/>
            <person name="Silar P."/>
            <person name="Natvig D.O."/>
            <person name="Lalanne C."/>
            <person name="Gautier V."/>
            <person name="Ament-Velasquez S.L."/>
            <person name="Kruys A."/>
            <person name="Hutchinson M.I."/>
            <person name="Powell A.J."/>
            <person name="Barry K."/>
            <person name="Miller A.N."/>
            <person name="Grigoriev I.V."/>
            <person name="Debuchy R."/>
            <person name="Gladieux P."/>
            <person name="Hiltunen Thoren M."/>
            <person name="Johannesson H."/>
        </authorList>
    </citation>
    <scope>NUCLEOTIDE SEQUENCE</scope>
    <source>
        <strain evidence="7">FGSC 1904</strain>
    </source>
</reference>
<feature type="compositionally biased region" description="Basic and acidic residues" evidence="2">
    <location>
        <begin position="64"/>
        <end position="75"/>
    </location>
</feature>
<keyword evidence="1" id="KW-0677">Repeat</keyword>
<dbReference type="InterPro" id="IPR055497">
    <property type="entry name" value="DUF7069"/>
</dbReference>
<evidence type="ECO:0000259" key="4">
    <source>
        <dbReference type="Pfam" id="PF22939"/>
    </source>
</evidence>
<name>A0AAE0UAH0_SORBR</name>
<dbReference type="Proteomes" id="UP001281003">
    <property type="component" value="Unassembled WGS sequence"/>
</dbReference>
<dbReference type="InterPro" id="IPR027417">
    <property type="entry name" value="P-loop_NTPase"/>
</dbReference>
<accession>A0AAE0UAH0</accession>
<sequence>MGLKEVKKLLRREAAPPTTGDAKPSSNFNAQTATTTSLFGRLWRQKNGKLGGKVQSQLSSSNEIPRKGTESEIRETAFQLQQRRRPSTTNLKQNLECPPVDKPADDGPSYKPSLWDRAYDTLRKDDAQLLEDYEALVSREVHSSDVDHVYDPQPQRPLRPTTATLNGSEQPRLQMQTIIDRGLRKAEDGMTTRGDSALGGTAQFLRSIKGFITQAVSASPEASVAWAAVCLVLPLFTNHFDAEEANHEGFTYSIHRMQYYSALEPLVFEQDGHLNPSLREAMEKSFVTLYKILLEFQIRTALRFSETTARTVLKETFLPDTWKELRASIDKAEAVLKQDLEQVNMAALLLEAKNQNELSKQQAVALEQLFPLGEAASQTAQTAKEQLQTEQAILTAVDEQTKFQQAEAQRKDQQKMSEQEMRCLQRLRLTDTDTYEVTKDRVDTHVEADPGCGKSVLTKYLVDHHLPRELVTICYFFFKEPHQTKVTQALCAILHQLFANKSALFKKYAMDQLSKDPEGVVKTPSSLWDIFWRAVCDPGAGSITVVMDALDECDPSDLKVFLAPYLRKSIGETINTKFLFTTRPYESITVQFDHLQYVAPSYVRILGEDKCQEISKEVNLVIEHRVEEFAREKKLHTELKTKLREMLLKIEHRTYLWVALLFDDLRYQSLKKTAEGIETAIKTLPTSVNQAYEKLLSRSTEHVTVRRTLSYILAAKRPLTVAEMKVALNTRAGILPKDDDEPEEDFRDRLRQMCGLFISFYQDSVYFFHQTAREFLLTHHQVDNSAVISPDHFDTQWQSSISIFHAHAELGRTCVQFLDLLIKDDFWGFGQKEVTASTYTFYYYSRHNWSRHYRRSNGALDADAEFLTAVKSLCNPQTPGFLDFFNWGESGIPTQLFYRGKMDEASIWKLSKTADTKRAANGQRYALPL</sequence>
<dbReference type="EMBL" id="JAUTDP010000008">
    <property type="protein sequence ID" value="KAK3396968.1"/>
    <property type="molecule type" value="Genomic_DNA"/>
</dbReference>
<feature type="domain" description="GPI inositol-deacylase winged helix" evidence="4">
    <location>
        <begin position="696"/>
        <end position="780"/>
    </location>
</feature>
<feature type="compositionally biased region" description="Basic and acidic residues" evidence="2">
    <location>
        <begin position="1"/>
        <end position="14"/>
    </location>
</feature>
<feature type="domain" description="DUF7069" evidence="5">
    <location>
        <begin position="614"/>
        <end position="683"/>
    </location>
</feature>
<feature type="compositionally biased region" description="Polar residues" evidence="2">
    <location>
        <begin position="54"/>
        <end position="63"/>
    </location>
</feature>
<evidence type="ECO:0000313" key="7">
    <source>
        <dbReference type="EMBL" id="KAK3396968.1"/>
    </source>
</evidence>
<evidence type="ECO:0000259" key="5">
    <source>
        <dbReference type="Pfam" id="PF23239"/>
    </source>
</evidence>
<feature type="domain" description="Nephrocystin 3-like N-terminal" evidence="6">
    <location>
        <begin position="446"/>
        <end position="583"/>
    </location>
</feature>
<feature type="domain" description="NWD NACHT-NTPase N-terminal" evidence="3">
    <location>
        <begin position="113"/>
        <end position="339"/>
    </location>
</feature>
<evidence type="ECO:0000313" key="8">
    <source>
        <dbReference type="Proteomes" id="UP001281003"/>
    </source>
</evidence>
<gene>
    <name evidence="7" type="ORF">B0T20DRAFT_480569</name>
</gene>
<keyword evidence="8" id="KW-1185">Reference proteome</keyword>
<dbReference type="Gene3D" id="3.40.50.300">
    <property type="entry name" value="P-loop containing nucleotide triphosphate hydrolases"/>
    <property type="match status" value="1"/>
</dbReference>
<evidence type="ECO:0000259" key="6">
    <source>
        <dbReference type="Pfam" id="PF24883"/>
    </source>
</evidence>
<comment type="caution">
    <text evidence="7">The sequence shown here is derived from an EMBL/GenBank/DDBJ whole genome shotgun (WGS) entry which is preliminary data.</text>
</comment>
<dbReference type="Pfam" id="PF23239">
    <property type="entry name" value="DUF7069"/>
    <property type="match status" value="1"/>
</dbReference>
<dbReference type="PANTHER" id="PTHR10039">
    <property type="entry name" value="AMELOGENIN"/>
    <property type="match status" value="1"/>
</dbReference>
<dbReference type="Pfam" id="PF24883">
    <property type="entry name" value="NPHP3_N"/>
    <property type="match status" value="1"/>
</dbReference>
<evidence type="ECO:0000259" key="3">
    <source>
        <dbReference type="Pfam" id="PF17100"/>
    </source>
</evidence>
<reference evidence="7" key="2">
    <citation type="submission" date="2023-07" db="EMBL/GenBank/DDBJ databases">
        <authorList>
            <consortium name="Lawrence Berkeley National Laboratory"/>
            <person name="Haridas S."/>
            <person name="Hensen N."/>
            <person name="Bonometti L."/>
            <person name="Westerberg I."/>
            <person name="Brannstrom I.O."/>
            <person name="Guillou S."/>
            <person name="Cros-Aarteil S."/>
            <person name="Calhoun S."/>
            <person name="Kuo A."/>
            <person name="Mondo S."/>
            <person name="Pangilinan J."/>
            <person name="Riley R."/>
            <person name="LaButti K."/>
            <person name="Andreopoulos B."/>
            <person name="Lipzen A."/>
            <person name="Chen C."/>
            <person name="Yanf M."/>
            <person name="Daum C."/>
            <person name="Ng V."/>
            <person name="Clum A."/>
            <person name="Steindorff A."/>
            <person name="Ohm R."/>
            <person name="Martin F."/>
            <person name="Silar P."/>
            <person name="Natvig D."/>
            <person name="Lalanne C."/>
            <person name="Gautier V."/>
            <person name="Ament-velasquez S.L."/>
            <person name="Kruys A."/>
            <person name="Hutchinson M.I."/>
            <person name="Powell A.J."/>
            <person name="Barry K."/>
            <person name="Miller A.N."/>
            <person name="Grigoriev I.V."/>
            <person name="Debuchy R."/>
            <person name="Gladieux P."/>
            <person name="Thoren M.H."/>
            <person name="Johannesson H."/>
        </authorList>
    </citation>
    <scope>NUCLEOTIDE SEQUENCE</scope>
    <source>
        <strain evidence="7">FGSC 1904</strain>
    </source>
</reference>
<proteinExistence type="predicted"/>
<feature type="region of interest" description="Disordered" evidence="2">
    <location>
        <begin position="147"/>
        <end position="167"/>
    </location>
</feature>
<evidence type="ECO:0000256" key="2">
    <source>
        <dbReference type="SAM" id="MobiDB-lite"/>
    </source>
</evidence>
<organism evidence="7 8">
    <name type="scientific">Sordaria brevicollis</name>
    <dbReference type="NCBI Taxonomy" id="83679"/>
    <lineage>
        <taxon>Eukaryota</taxon>
        <taxon>Fungi</taxon>
        <taxon>Dikarya</taxon>
        <taxon>Ascomycota</taxon>
        <taxon>Pezizomycotina</taxon>
        <taxon>Sordariomycetes</taxon>
        <taxon>Sordariomycetidae</taxon>
        <taxon>Sordariales</taxon>
        <taxon>Sordariaceae</taxon>
        <taxon>Sordaria</taxon>
    </lineage>
</organism>
<dbReference type="AlphaFoldDB" id="A0AAE0UAH0"/>
<protein>
    <recommendedName>
        <fullName evidence="9">NWD NACHT-NTPase N-terminal domain-containing protein</fullName>
    </recommendedName>
</protein>
<evidence type="ECO:0000256" key="1">
    <source>
        <dbReference type="ARBA" id="ARBA00022737"/>
    </source>
</evidence>
<dbReference type="InterPro" id="IPR054471">
    <property type="entry name" value="GPIID_WHD"/>
</dbReference>
<dbReference type="Pfam" id="PF17100">
    <property type="entry name" value="NACHT_N"/>
    <property type="match status" value="1"/>
</dbReference>